<dbReference type="InterPro" id="IPR036844">
    <property type="entry name" value="Hint_dom_sf"/>
</dbReference>
<dbReference type="Pfam" id="PF13403">
    <property type="entry name" value="Hint_2"/>
    <property type="match status" value="1"/>
</dbReference>
<protein>
    <submittedName>
        <fullName evidence="2">Hint domain-containing protein</fullName>
    </submittedName>
</protein>
<dbReference type="Gene3D" id="2.170.16.10">
    <property type="entry name" value="Hedgehog/Intein (Hint) domain"/>
    <property type="match status" value="1"/>
</dbReference>
<evidence type="ECO:0000313" key="2">
    <source>
        <dbReference type="EMBL" id="MDA7424611.1"/>
    </source>
</evidence>
<dbReference type="Pfam" id="PF17963">
    <property type="entry name" value="Big_9"/>
    <property type="match status" value="1"/>
</dbReference>
<dbReference type="SUPFAM" id="SSF51294">
    <property type="entry name" value="Hedgehog/intein (Hint) domain"/>
    <property type="match status" value="1"/>
</dbReference>
<dbReference type="InterPro" id="IPR028992">
    <property type="entry name" value="Hedgehog/Intein_dom"/>
</dbReference>
<evidence type="ECO:0000313" key="3">
    <source>
        <dbReference type="Proteomes" id="UP001210720"/>
    </source>
</evidence>
<accession>A0ABT4XRN1</accession>
<reference evidence="2 3" key="1">
    <citation type="submission" date="2023-01" db="EMBL/GenBank/DDBJ databases">
        <title>Thalassococcus onchidii sp. nov., isolated from a marine invertebrate from the South China Sea.</title>
        <authorList>
            <person name="Xu S."/>
            <person name="Liu Z."/>
            <person name="Xu Y."/>
        </authorList>
    </citation>
    <scope>NUCLEOTIDE SEQUENCE [LARGE SCALE GENOMIC DNA]</scope>
    <source>
        <strain evidence="2 3">KCTC 32084</strain>
    </source>
</reference>
<dbReference type="Proteomes" id="UP001210720">
    <property type="component" value="Unassembled WGS sequence"/>
</dbReference>
<dbReference type="InterPro" id="IPR049804">
    <property type="entry name" value="Choice_anch_L"/>
</dbReference>
<dbReference type="NCBIfam" id="NF038133">
    <property type="entry name" value="choice_anch_L"/>
    <property type="match status" value="1"/>
</dbReference>
<sequence>MPTATELPIDTTATALDMANEIFGSGATVNSATYFGDNNASGIYSNGDVVSPFATPGDTGVILSTGNVADFTNSDGTTNTNTSAGTSTNTAGVDGDAQFNALAGGNNTFDAAILEVDFTPTGDTLTVDFVISSEEYPEYINSQYLDAVGVWVNGVQATVSIGDGSASVGNINGAQTPNLYNDNAADQYNTEMDGFTITLTFVAPVNPGVVNTLRIGVADVFDSSYDTNLLIAGGSVQATIVAQDDSVSLGNNDTKTLDVLDNDSSTGGTLTVTQINGTAVSAGDTVTLATGQSITLNADGTFEITGDGDAETVYFTYEIQDASGNLDTAVVEVTQVPCFVHGTYIDTPEGPKLIEDLRPGDQVLTLDNGAQPIRWIGQRTVPAVGNHRPIRIRKGSFGASRDLMLSPQHRVLIAHYWAELMFGSDEVLVKVKDLVNDATVRPVTDMETVTYFHILFDEHHILTANGVTCESYLPGPALQEQFDPDTQAEIISLFPELNEGFENYGPAARTILKTPEAAALCSAIAA</sequence>
<name>A0ABT4XRN1_9RHOB</name>
<evidence type="ECO:0000259" key="1">
    <source>
        <dbReference type="Pfam" id="PF13403"/>
    </source>
</evidence>
<dbReference type="EMBL" id="JAQIOY010000002">
    <property type="protein sequence ID" value="MDA7424611.1"/>
    <property type="molecule type" value="Genomic_DNA"/>
</dbReference>
<comment type="caution">
    <text evidence="2">The sequence shown here is derived from an EMBL/GenBank/DDBJ whole genome shotgun (WGS) entry which is preliminary data.</text>
</comment>
<feature type="domain" description="Hedgehog/Intein (Hint)" evidence="1">
    <location>
        <begin position="337"/>
        <end position="475"/>
    </location>
</feature>
<proteinExistence type="predicted"/>
<gene>
    <name evidence="2" type="ORF">PFY00_07735</name>
</gene>
<keyword evidence="3" id="KW-1185">Reference proteome</keyword>
<organism evidence="2 3">
    <name type="scientific">Thalassococcus lentus</name>
    <dbReference type="NCBI Taxonomy" id="1210524"/>
    <lineage>
        <taxon>Bacteria</taxon>
        <taxon>Pseudomonadati</taxon>
        <taxon>Pseudomonadota</taxon>
        <taxon>Alphaproteobacteria</taxon>
        <taxon>Rhodobacterales</taxon>
        <taxon>Roseobacteraceae</taxon>
        <taxon>Thalassococcus</taxon>
    </lineage>
</organism>
<dbReference type="RefSeq" id="WP_271431964.1">
    <property type="nucleotide sequence ID" value="NZ_JAQIOY010000002.1"/>
</dbReference>